<dbReference type="InterPro" id="IPR036287">
    <property type="entry name" value="Rv1873-like_sf"/>
</dbReference>
<name>A0ABP7VUA2_9FLAO</name>
<dbReference type="RefSeq" id="WP_344816523.1">
    <property type="nucleotide sequence ID" value="NZ_BAABCT010000005.1"/>
</dbReference>
<sequence>MENDLNRFLTAQEHNYETALAEIKLGKKQSHWMWYVFPQLRGLGYSSTAMLYGIQDLEEAKAYLAHPLLGSRLVAITNALLLLNEKDAYIIFGNPDHLKLKSCMTLFSLVDEGTDAVFKKVIEQYFNGSMDAKSLQLISTNEI</sequence>
<keyword evidence="2" id="KW-1185">Reference proteome</keyword>
<evidence type="ECO:0000313" key="2">
    <source>
        <dbReference type="Proteomes" id="UP001500367"/>
    </source>
</evidence>
<gene>
    <name evidence="1" type="ORF">GCM10022389_19530</name>
</gene>
<protein>
    <submittedName>
        <fullName evidence="1">DUF1810 domain-containing protein</fullName>
    </submittedName>
</protein>
<dbReference type="EMBL" id="BAABCT010000005">
    <property type="protein sequence ID" value="GAA4074079.1"/>
    <property type="molecule type" value="Genomic_DNA"/>
</dbReference>
<comment type="caution">
    <text evidence="1">The sequence shown here is derived from an EMBL/GenBank/DDBJ whole genome shotgun (WGS) entry which is preliminary data.</text>
</comment>
<dbReference type="PIRSF" id="PIRSF008546">
    <property type="entry name" value="UCP008546"/>
    <property type="match status" value="1"/>
</dbReference>
<dbReference type="InterPro" id="IPR014937">
    <property type="entry name" value="DUF1810"/>
</dbReference>
<reference evidence="2" key="1">
    <citation type="journal article" date="2019" name="Int. J. Syst. Evol. Microbiol.">
        <title>The Global Catalogue of Microorganisms (GCM) 10K type strain sequencing project: providing services to taxonomists for standard genome sequencing and annotation.</title>
        <authorList>
            <consortium name="The Broad Institute Genomics Platform"/>
            <consortium name="The Broad Institute Genome Sequencing Center for Infectious Disease"/>
            <person name="Wu L."/>
            <person name="Ma J."/>
        </authorList>
    </citation>
    <scope>NUCLEOTIDE SEQUENCE [LARGE SCALE GENOMIC DNA]</scope>
    <source>
        <strain evidence="2">JCM 17069</strain>
    </source>
</reference>
<dbReference type="Proteomes" id="UP001500367">
    <property type="component" value="Unassembled WGS sequence"/>
</dbReference>
<organism evidence="1 2">
    <name type="scientific">Flavobacterium cheonanense</name>
    <dbReference type="NCBI Taxonomy" id="706183"/>
    <lineage>
        <taxon>Bacteria</taxon>
        <taxon>Pseudomonadati</taxon>
        <taxon>Bacteroidota</taxon>
        <taxon>Flavobacteriia</taxon>
        <taxon>Flavobacteriales</taxon>
        <taxon>Flavobacteriaceae</taxon>
        <taxon>Flavobacterium</taxon>
    </lineage>
</organism>
<accession>A0ABP7VUA2</accession>
<dbReference type="SUPFAM" id="SSF140736">
    <property type="entry name" value="Rv1873-like"/>
    <property type="match status" value="1"/>
</dbReference>
<proteinExistence type="predicted"/>
<dbReference type="Gene3D" id="1.25.40.380">
    <property type="entry name" value="Protein of unknown function DUF1810"/>
    <property type="match status" value="1"/>
</dbReference>
<evidence type="ECO:0000313" key="1">
    <source>
        <dbReference type="EMBL" id="GAA4074079.1"/>
    </source>
</evidence>
<dbReference type="Pfam" id="PF08837">
    <property type="entry name" value="DUF1810"/>
    <property type="match status" value="1"/>
</dbReference>